<dbReference type="Pfam" id="PF00348">
    <property type="entry name" value="polyprenyl_synt"/>
    <property type="match status" value="1"/>
</dbReference>
<evidence type="ECO:0008006" key="3">
    <source>
        <dbReference type="Google" id="ProtNLM"/>
    </source>
</evidence>
<evidence type="ECO:0000313" key="1">
    <source>
        <dbReference type="EMBL" id="KZM69771.1"/>
    </source>
</evidence>
<evidence type="ECO:0000313" key="2">
    <source>
        <dbReference type="Proteomes" id="UP000076512"/>
    </source>
</evidence>
<dbReference type="InterPro" id="IPR000092">
    <property type="entry name" value="Polyprenyl_synt"/>
</dbReference>
<reference evidence="1 2" key="1">
    <citation type="submission" date="2016-04" db="EMBL/GenBank/DDBJ databases">
        <authorList>
            <person name="Evans L.H."/>
            <person name="Alamgir A."/>
            <person name="Owens N."/>
            <person name="Weber N.D."/>
            <person name="Virtaneva K."/>
            <person name="Barbian K."/>
            <person name="Babar A."/>
            <person name="Rosenke K."/>
        </authorList>
    </citation>
    <scope>NUCLEOTIDE SEQUENCE [LARGE SCALE GENOMIC DNA]</scope>
    <source>
        <strain evidence="1 2">IFM 0406</strain>
    </source>
</reference>
<gene>
    <name evidence="1" type="ORF">AWN90_07040</name>
</gene>
<dbReference type="Gene3D" id="1.10.600.10">
    <property type="entry name" value="Farnesyl Diphosphate Synthase"/>
    <property type="match status" value="1"/>
</dbReference>
<dbReference type="GO" id="GO:0004659">
    <property type="term" value="F:prenyltransferase activity"/>
    <property type="evidence" value="ECO:0007669"/>
    <property type="project" value="InterPro"/>
</dbReference>
<proteinExistence type="predicted"/>
<dbReference type="GO" id="GO:0008299">
    <property type="term" value="P:isoprenoid biosynthetic process"/>
    <property type="evidence" value="ECO:0007669"/>
    <property type="project" value="InterPro"/>
</dbReference>
<keyword evidence="2" id="KW-1185">Reference proteome</keyword>
<dbReference type="CDD" id="cd00867">
    <property type="entry name" value="Trans_IPPS"/>
    <property type="match status" value="1"/>
</dbReference>
<protein>
    <recommendedName>
        <fullName evidence="3">Geranylgeranyl pyrophosphate synthase</fullName>
    </recommendedName>
</protein>
<comment type="caution">
    <text evidence="1">The sequence shown here is derived from an EMBL/GenBank/DDBJ whole genome shotgun (WGS) entry which is preliminary data.</text>
</comment>
<sequence length="228" mass="24628">MAIWLGNLLYFWSHDVFAEALLDVPTEAANHARDVWTRALTKVWASQHLDLLESAHGSSAQSVDSARTVARLKGRYAAATPLQLGAALAGGSKSLDQALARFGEPLGEAYILRNDLEGVFGDASTIDAYPKDLQERRLSTLVAIAMKRATPAQNDILKDVGSPDLSEVQMNEIKEVLEATGARAETERLSENLATQALDAAGADDFPGWAQQIFASIVNAIMKIHSIE</sequence>
<dbReference type="Proteomes" id="UP000076512">
    <property type="component" value="Unassembled WGS sequence"/>
</dbReference>
<accession>A0A164IV16</accession>
<organism evidence="1 2">
    <name type="scientific">Nocardia terpenica</name>
    <dbReference type="NCBI Taxonomy" id="455432"/>
    <lineage>
        <taxon>Bacteria</taxon>
        <taxon>Bacillati</taxon>
        <taxon>Actinomycetota</taxon>
        <taxon>Actinomycetes</taxon>
        <taxon>Mycobacteriales</taxon>
        <taxon>Nocardiaceae</taxon>
        <taxon>Nocardia</taxon>
    </lineage>
</organism>
<name>A0A164IV16_9NOCA</name>
<dbReference type="EMBL" id="LWGR01000017">
    <property type="protein sequence ID" value="KZM69771.1"/>
    <property type="molecule type" value="Genomic_DNA"/>
</dbReference>
<dbReference type="InterPro" id="IPR008949">
    <property type="entry name" value="Isoprenoid_synthase_dom_sf"/>
</dbReference>
<dbReference type="STRING" id="455432.AWN90_07040"/>
<dbReference type="AlphaFoldDB" id="A0A164IV16"/>
<dbReference type="SUPFAM" id="SSF48576">
    <property type="entry name" value="Terpenoid synthases"/>
    <property type="match status" value="1"/>
</dbReference>